<name>X0YBI6_9ZZZZ</name>
<feature type="non-terminal residue" evidence="2">
    <location>
        <position position="70"/>
    </location>
</feature>
<dbReference type="PANTHER" id="PTHR42997">
    <property type="entry name" value="HIT FAMILY HYDROLASE"/>
    <property type="match status" value="1"/>
</dbReference>
<dbReference type="GO" id="GO:0003824">
    <property type="term" value="F:catalytic activity"/>
    <property type="evidence" value="ECO:0007669"/>
    <property type="project" value="InterPro"/>
</dbReference>
<dbReference type="Gene3D" id="3.30.428.10">
    <property type="entry name" value="HIT-like"/>
    <property type="match status" value="1"/>
</dbReference>
<reference evidence="2" key="1">
    <citation type="journal article" date="2014" name="Front. Microbiol.">
        <title>High frequency of phylogenetically diverse reductive dehalogenase-homologous genes in deep subseafloor sedimentary metagenomes.</title>
        <authorList>
            <person name="Kawai M."/>
            <person name="Futagami T."/>
            <person name="Toyoda A."/>
            <person name="Takaki Y."/>
            <person name="Nishi S."/>
            <person name="Hori S."/>
            <person name="Arai W."/>
            <person name="Tsubouchi T."/>
            <person name="Morono Y."/>
            <person name="Uchiyama I."/>
            <person name="Ito T."/>
            <person name="Fujiyama A."/>
            <person name="Inagaki F."/>
            <person name="Takami H."/>
        </authorList>
    </citation>
    <scope>NUCLEOTIDE SEQUENCE</scope>
    <source>
        <strain evidence="2">Expedition CK06-06</strain>
    </source>
</reference>
<proteinExistence type="predicted"/>
<dbReference type="EMBL" id="BARS01041620">
    <property type="protein sequence ID" value="GAG34206.1"/>
    <property type="molecule type" value="Genomic_DNA"/>
</dbReference>
<evidence type="ECO:0000259" key="1">
    <source>
        <dbReference type="PROSITE" id="PS51084"/>
    </source>
</evidence>
<dbReference type="InterPro" id="IPR052908">
    <property type="entry name" value="AP-4-A_phosphorylase"/>
</dbReference>
<dbReference type="AlphaFoldDB" id="X0YBI6"/>
<feature type="domain" description="HIT" evidence="1">
    <location>
        <begin position="24"/>
        <end position="70"/>
    </location>
</feature>
<organism evidence="2">
    <name type="scientific">marine sediment metagenome</name>
    <dbReference type="NCBI Taxonomy" id="412755"/>
    <lineage>
        <taxon>unclassified sequences</taxon>
        <taxon>metagenomes</taxon>
        <taxon>ecological metagenomes</taxon>
    </lineage>
</organism>
<dbReference type="PANTHER" id="PTHR42997:SF1">
    <property type="entry name" value="AP-4-A PHOSPHORYLASE"/>
    <property type="match status" value="1"/>
</dbReference>
<accession>X0YBI6</accession>
<dbReference type="PROSITE" id="PS51084">
    <property type="entry name" value="HIT_2"/>
    <property type="match status" value="1"/>
</dbReference>
<comment type="caution">
    <text evidence="2">The sequence shown here is derived from an EMBL/GenBank/DDBJ whole genome shotgun (WGS) entry which is preliminary data.</text>
</comment>
<sequence length="70" mass="8595">MKQLWSPWRSQYIETLQSPKGECEFCRIEKLNQDDKTFIVFRYMYNYVVLNRYPYNNGHLLVVPYEHADD</sequence>
<dbReference type="InterPro" id="IPR011146">
    <property type="entry name" value="HIT-like"/>
</dbReference>
<gene>
    <name evidence="2" type="ORF">S01H1_63269</name>
</gene>
<protein>
    <recommendedName>
        <fullName evidence="1">HIT domain-containing protein</fullName>
    </recommendedName>
</protein>
<dbReference type="InterPro" id="IPR036265">
    <property type="entry name" value="HIT-like_sf"/>
</dbReference>
<dbReference type="SUPFAM" id="SSF54197">
    <property type="entry name" value="HIT-like"/>
    <property type="match status" value="1"/>
</dbReference>
<evidence type="ECO:0000313" key="2">
    <source>
        <dbReference type="EMBL" id="GAG34206.1"/>
    </source>
</evidence>